<comment type="caution">
    <text evidence="1">The sequence shown here is derived from an EMBL/GenBank/DDBJ whole genome shotgun (WGS) entry which is preliminary data.</text>
</comment>
<evidence type="ECO:0000313" key="2">
    <source>
        <dbReference type="Proteomes" id="UP000253919"/>
    </source>
</evidence>
<protein>
    <submittedName>
        <fullName evidence="1">Uncharacterized protein</fullName>
    </submittedName>
</protein>
<organism evidence="1 2">
    <name type="scientific">Adhaeribacter pallidiroseus</name>
    <dbReference type="NCBI Taxonomy" id="2072847"/>
    <lineage>
        <taxon>Bacteria</taxon>
        <taxon>Pseudomonadati</taxon>
        <taxon>Bacteroidota</taxon>
        <taxon>Cytophagia</taxon>
        <taxon>Cytophagales</taxon>
        <taxon>Hymenobacteraceae</taxon>
        <taxon>Adhaeribacter</taxon>
    </lineage>
</organism>
<dbReference type="PROSITE" id="PS51257">
    <property type="entry name" value="PROKAR_LIPOPROTEIN"/>
    <property type="match status" value="1"/>
</dbReference>
<reference evidence="1 2" key="1">
    <citation type="submission" date="2018-04" db="EMBL/GenBank/DDBJ databases">
        <title>Adhaeribacter sp. HMF7616 genome sequencing and assembly.</title>
        <authorList>
            <person name="Kang H."/>
            <person name="Kang J."/>
            <person name="Cha I."/>
            <person name="Kim H."/>
            <person name="Joh K."/>
        </authorList>
    </citation>
    <scope>NUCLEOTIDE SEQUENCE [LARGE SCALE GENOMIC DNA]</scope>
    <source>
        <strain evidence="1 2">HMF7616</strain>
    </source>
</reference>
<accession>A0A369QRL3</accession>
<sequence length="221" mass="24947">MVRVILILLLCSLITSCEKECGGNCAEITIVGQVVSASTNQGIEKVPIAVYWQSSGFGFFNATLKVAKTKTNKRGEFKISKTIDKARFQNYYLKVETSMPGGFIDNYGQKEKLTEYINQYQPVADLRMMVYPEAKLLIKLVKNQTDNFNSFDVSYSYHRPYSGSGFASNSRLRDTILIVKTAADVYTRITWSKNYGPGQNTSFTDSIRCFSSKDNVFVINY</sequence>
<dbReference type="AlphaFoldDB" id="A0A369QRL3"/>
<dbReference type="EMBL" id="QASA01000001">
    <property type="protein sequence ID" value="RDC64828.1"/>
    <property type="molecule type" value="Genomic_DNA"/>
</dbReference>
<proteinExistence type="predicted"/>
<evidence type="ECO:0000313" key="1">
    <source>
        <dbReference type="EMBL" id="RDC64828.1"/>
    </source>
</evidence>
<gene>
    <name evidence="1" type="ORF">AHMF7616_03448</name>
</gene>
<name>A0A369QRL3_9BACT</name>
<keyword evidence="2" id="KW-1185">Reference proteome</keyword>
<dbReference type="RefSeq" id="WP_115373925.1">
    <property type="nucleotide sequence ID" value="NZ_QASA01000001.1"/>
</dbReference>
<dbReference type="Proteomes" id="UP000253919">
    <property type="component" value="Unassembled WGS sequence"/>
</dbReference>